<dbReference type="EMBL" id="WIGM01000368">
    <property type="protein sequence ID" value="KAF6827457.1"/>
    <property type="molecule type" value="Genomic_DNA"/>
</dbReference>
<comment type="caution">
    <text evidence="2">The sequence shown here is derived from an EMBL/GenBank/DDBJ whole genome shotgun (WGS) entry which is preliminary data.</text>
</comment>
<accession>A0A8H6K9C4</accession>
<feature type="region of interest" description="Disordered" evidence="1">
    <location>
        <begin position="1"/>
        <end position="20"/>
    </location>
</feature>
<evidence type="ECO:0000313" key="2">
    <source>
        <dbReference type="EMBL" id="KAF6827457.1"/>
    </source>
</evidence>
<feature type="region of interest" description="Disordered" evidence="1">
    <location>
        <begin position="80"/>
        <end position="109"/>
    </location>
</feature>
<evidence type="ECO:0000256" key="1">
    <source>
        <dbReference type="SAM" id="MobiDB-lite"/>
    </source>
</evidence>
<dbReference type="Proteomes" id="UP000639643">
    <property type="component" value="Unassembled WGS sequence"/>
</dbReference>
<dbReference type="AlphaFoldDB" id="A0A8H6K9C4"/>
<reference evidence="2" key="1">
    <citation type="journal article" date="2020" name="Phytopathology">
        <title>Genome Sequence Resources of Colletotrichum truncatum, C. plurivorum, C. musicola, and C. sojae: Four Species Pathogenic to Soybean (Glycine max).</title>
        <authorList>
            <person name="Rogerio F."/>
            <person name="Boufleur T.R."/>
            <person name="Ciampi-Guillardi M."/>
            <person name="Sukno S.A."/>
            <person name="Thon M.R."/>
            <person name="Massola Junior N.S."/>
            <person name="Baroncelli R."/>
        </authorList>
    </citation>
    <scope>NUCLEOTIDE SEQUENCE</scope>
    <source>
        <strain evidence="2">LFN0074</strain>
    </source>
</reference>
<evidence type="ECO:0000313" key="3">
    <source>
        <dbReference type="Proteomes" id="UP000639643"/>
    </source>
</evidence>
<protein>
    <submittedName>
        <fullName evidence="2">Uncharacterized protein</fullName>
    </submittedName>
</protein>
<organism evidence="2 3">
    <name type="scientific">Colletotrichum musicola</name>
    <dbReference type="NCBI Taxonomy" id="2175873"/>
    <lineage>
        <taxon>Eukaryota</taxon>
        <taxon>Fungi</taxon>
        <taxon>Dikarya</taxon>
        <taxon>Ascomycota</taxon>
        <taxon>Pezizomycotina</taxon>
        <taxon>Sordariomycetes</taxon>
        <taxon>Hypocreomycetidae</taxon>
        <taxon>Glomerellales</taxon>
        <taxon>Glomerellaceae</taxon>
        <taxon>Colletotrichum</taxon>
        <taxon>Colletotrichum orchidearum species complex</taxon>
    </lineage>
</organism>
<sequence>MGQEPRSTRRVSQRGSRLTTPQAEEALALVFDSQFHVLTSSGVESGRRTRRMRGAGRPMCSCRGMCQYEVPSYKGPAEGRQTAQLIQGGADEAPPGAGPTPPASRTRSGRFHVECCLGSPRLASALSKGVSAHRGSQASRPWVKTYKAPTT</sequence>
<proteinExistence type="predicted"/>
<name>A0A8H6K9C4_9PEZI</name>
<gene>
    <name evidence="2" type="ORF">CMUS01_09009</name>
</gene>
<feature type="region of interest" description="Disordered" evidence="1">
    <location>
        <begin position="130"/>
        <end position="151"/>
    </location>
</feature>
<keyword evidence="3" id="KW-1185">Reference proteome</keyword>